<protein>
    <recommendedName>
        <fullName evidence="1">DUF6888 domain-containing protein</fullName>
    </recommendedName>
</protein>
<dbReference type="InterPro" id="IPR054181">
    <property type="entry name" value="DUF6888"/>
</dbReference>
<dbReference type="AlphaFoldDB" id="G6FXU0"/>
<sequence>MEPTPEQLRALYRRCIAASNMMQPINIVRMDERTKRIFMLIGDTIEVEIFPNGEVFIK</sequence>
<accession>G6FXU0</accession>
<proteinExistence type="predicted"/>
<comment type="caution">
    <text evidence="2">The sequence shown here is derived from an EMBL/GenBank/DDBJ whole genome shotgun (WGS) entry which is preliminary data.</text>
</comment>
<evidence type="ECO:0000259" key="1">
    <source>
        <dbReference type="Pfam" id="PF21828"/>
    </source>
</evidence>
<organism evidence="2 3">
    <name type="scientific">Fischerella thermalis JSC-11</name>
    <dbReference type="NCBI Taxonomy" id="741277"/>
    <lineage>
        <taxon>Bacteria</taxon>
        <taxon>Bacillati</taxon>
        <taxon>Cyanobacteriota</taxon>
        <taxon>Cyanophyceae</taxon>
        <taxon>Nostocales</taxon>
        <taxon>Hapalosiphonaceae</taxon>
        <taxon>Fischerella</taxon>
    </lineage>
</organism>
<keyword evidence="3" id="KW-1185">Reference proteome</keyword>
<dbReference type="Pfam" id="PF21828">
    <property type="entry name" value="DUF6888"/>
    <property type="match status" value="1"/>
</dbReference>
<dbReference type="GeneID" id="51963916"/>
<dbReference type="Proteomes" id="UP000004344">
    <property type="component" value="Unassembled WGS sequence"/>
</dbReference>
<dbReference type="RefSeq" id="WP_009458930.1">
    <property type="nucleotide sequence ID" value="NZ_AGIZ01000012.1"/>
</dbReference>
<reference evidence="2 3" key="1">
    <citation type="submission" date="2011-09" db="EMBL/GenBank/DDBJ databases">
        <title>The draft genome of Fischerella sp. JSC-11.</title>
        <authorList>
            <consortium name="US DOE Joint Genome Institute (JGI-PGF)"/>
            <person name="Lucas S."/>
            <person name="Han J."/>
            <person name="Lapidus A."/>
            <person name="Cheng J.-F."/>
            <person name="Goodwin L."/>
            <person name="Pitluck S."/>
            <person name="Peters L."/>
            <person name="Land M.L."/>
            <person name="Hauser L."/>
            <person name="Sarkisova S."/>
            <person name="Bryant D.A."/>
            <person name="Brown I."/>
            <person name="Woyke T.J."/>
        </authorList>
    </citation>
    <scope>NUCLEOTIDE SEQUENCE [LARGE SCALE GENOMIC DNA]</scope>
    <source>
        <strain evidence="2 3">JSC-11</strain>
    </source>
</reference>
<gene>
    <name evidence="2" type="ORF">FJSC11DRAFT_3689</name>
</gene>
<feature type="domain" description="DUF6888" evidence="1">
    <location>
        <begin position="2"/>
        <end position="55"/>
    </location>
</feature>
<dbReference type="PATRIC" id="fig|741277.3.peg.3124"/>
<evidence type="ECO:0000313" key="2">
    <source>
        <dbReference type="EMBL" id="EHC10152.1"/>
    </source>
</evidence>
<name>G6FXU0_9CYAN</name>
<evidence type="ECO:0000313" key="3">
    <source>
        <dbReference type="Proteomes" id="UP000004344"/>
    </source>
</evidence>
<dbReference type="EMBL" id="AGIZ01000012">
    <property type="protein sequence ID" value="EHC10152.1"/>
    <property type="molecule type" value="Genomic_DNA"/>
</dbReference>